<feature type="region of interest" description="Disordered" evidence="1">
    <location>
        <begin position="1"/>
        <end position="41"/>
    </location>
</feature>
<feature type="region of interest" description="Disordered" evidence="1">
    <location>
        <begin position="64"/>
        <end position="153"/>
    </location>
</feature>
<evidence type="ECO:0000256" key="1">
    <source>
        <dbReference type="SAM" id="MobiDB-lite"/>
    </source>
</evidence>
<feature type="compositionally biased region" description="Basic and acidic residues" evidence="1">
    <location>
        <begin position="90"/>
        <end position="105"/>
    </location>
</feature>
<feature type="compositionally biased region" description="Low complexity" evidence="1">
    <location>
        <begin position="1"/>
        <end position="11"/>
    </location>
</feature>
<feature type="compositionally biased region" description="Gly residues" evidence="1">
    <location>
        <begin position="125"/>
        <end position="153"/>
    </location>
</feature>
<organism evidence="2">
    <name type="scientific">Opuntia streptacantha</name>
    <name type="common">Prickly pear cactus</name>
    <name type="synonym">Opuntia cardona</name>
    <dbReference type="NCBI Taxonomy" id="393608"/>
    <lineage>
        <taxon>Eukaryota</taxon>
        <taxon>Viridiplantae</taxon>
        <taxon>Streptophyta</taxon>
        <taxon>Embryophyta</taxon>
        <taxon>Tracheophyta</taxon>
        <taxon>Spermatophyta</taxon>
        <taxon>Magnoliopsida</taxon>
        <taxon>eudicotyledons</taxon>
        <taxon>Gunneridae</taxon>
        <taxon>Pentapetalae</taxon>
        <taxon>Caryophyllales</taxon>
        <taxon>Cactineae</taxon>
        <taxon>Cactaceae</taxon>
        <taxon>Opuntioideae</taxon>
        <taxon>Opuntia</taxon>
    </lineage>
</organism>
<reference evidence="2" key="2">
    <citation type="submission" date="2020-07" db="EMBL/GenBank/DDBJ databases">
        <authorList>
            <person name="Vera ALvarez R."/>
            <person name="Arias-Moreno D.M."/>
            <person name="Jimenez-Jacinto V."/>
            <person name="Jimenez-Bremont J.F."/>
            <person name="Swaminathan K."/>
            <person name="Moose S.P."/>
            <person name="Guerrero-Gonzalez M.L."/>
            <person name="Marino-Ramirez L."/>
            <person name="Landsman D."/>
            <person name="Rodriguez-Kessler M."/>
            <person name="Delgado-Sanchez P."/>
        </authorList>
    </citation>
    <scope>NUCLEOTIDE SEQUENCE</scope>
    <source>
        <tissue evidence="2">Cladode</tissue>
    </source>
</reference>
<accession>A0A7C8ZGH5</accession>
<dbReference type="AlphaFoldDB" id="A0A7C8ZGH5"/>
<evidence type="ECO:0000313" key="2">
    <source>
        <dbReference type="EMBL" id="MBA4642599.1"/>
    </source>
</evidence>
<name>A0A7C8ZGH5_OPUST</name>
<sequence>MSSRAARARSATVPSMSGSASTTRAAAPHSTATRRFPSDRQRARRIFVADFAAALSFMYPTTPLITTAGTTTAPPPSPPPEAASEGGFGTRERSIMWRAERRSDSEPAVNLSSATWNNSRRSEGGKGIGGGGGGVGGGGGNDGGGGGDGSSGG</sequence>
<dbReference type="EMBL" id="GISG01129138">
    <property type="protein sequence ID" value="MBA4642599.1"/>
    <property type="molecule type" value="Transcribed_RNA"/>
</dbReference>
<feature type="compositionally biased region" description="Polar residues" evidence="1">
    <location>
        <begin position="110"/>
        <end position="119"/>
    </location>
</feature>
<feature type="compositionally biased region" description="Polar residues" evidence="1">
    <location>
        <begin position="12"/>
        <end position="24"/>
    </location>
</feature>
<protein>
    <submittedName>
        <fullName evidence="2">Uncharacterized protein</fullName>
    </submittedName>
</protein>
<reference evidence="2" key="1">
    <citation type="journal article" date="2013" name="J. Plant Res.">
        <title>Effect of fungi and light on seed germination of three Opuntia species from semiarid lands of central Mexico.</title>
        <authorList>
            <person name="Delgado-Sanchez P."/>
            <person name="Jimenez-Bremont J.F."/>
            <person name="Guerrero-Gonzalez Mde L."/>
            <person name="Flores J."/>
        </authorList>
    </citation>
    <scope>NUCLEOTIDE SEQUENCE</scope>
    <source>
        <tissue evidence="2">Cladode</tissue>
    </source>
</reference>
<proteinExistence type="predicted"/>